<evidence type="ECO:0000256" key="1">
    <source>
        <dbReference type="ARBA" id="ARBA00001633"/>
    </source>
</evidence>
<dbReference type="PANTHER" id="PTHR31934:SF6">
    <property type="entry name" value="ALPHA_BETA-HYDROLASES SUPERFAMILY PROTEIN"/>
    <property type="match status" value="1"/>
</dbReference>
<organism evidence="11 12">
    <name type="scientific">Penstemon davidsonii</name>
    <dbReference type="NCBI Taxonomy" id="160366"/>
    <lineage>
        <taxon>Eukaryota</taxon>
        <taxon>Viridiplantae</taxon>
        <taxon>Streptophyta</taxon>
        <taxon>Embryophyta</taxon>
        <taxon>Tracheophyta</taxon>
        <taxon>Spermatophyta</taxon>
        <taxon>Magnoliopsida</taxon>
        <taxon>eudicotyledons</taxon>
        <taxon>Gunneridae</taxon>
        <taxon>Pentapetalae</taxon>
        <taxon>asterids</taxon>
        <taxon>lamiids</taxon>
        <taxon>Lamiales</taxon>
        <taxon>Plantaginaceae</taxon>
        <taxon>Cheloneae</taxon>
        <taxon>Penstemon</taxon>
    </lineage>
</organism>
<dbReference type="EMBL" id="JAYDYQ010002688">
    <property type="protein sequence ID" value="KAK4476436.1"/>
    <property type="molecule type" value="Genomic_DNA"/>
</dbReference>
<feature type="region of interest" description="Disordered" evidence="9">
    <location>
        <begin position="615"/>
        <end position="640"/>
    </location>
</feature>
<dbReference type="Gene3D" id="3.20.20.70">
    <property type="entry name" value="Aldolase class I"/>
    <property type="match status" value="1"/>
</dbReference>
<reference evidence="11 12" key="1">
    <citation type="journal article" date="2023" name="bioRxiv">
        <title>Genome report: Whole genome sequence and annotation of Penstemon davidsonii.</title>
        <authorList>
            <person name="Ostevik K.L."/>
            <person name="Alabady M."/>
            <person name="Zhang M."/>
            <person name="Rausher M.D."/>
        </authorList>
    </citation>
    <scope>NUCLEOTIDE SEQUENCE [LARGE SCALE GENOMIC DNA]</scope>
    <source>
        <strain evidence="11">DNT005</strain>
        <tissue evidence="11">Whole leaf</tissue>
    </source>
</reference>
<evidence type="ECO:0000256" key="6">
    <source>
        <dbReference type="ARBA" id="ARBA00023141"/>
    </source>
</evidence>
<keyword evidence="6" id="KW-0057">Aromatic amino acid biosynthesis</keyword>
<dbReference type="InterPro" id="IPR001468">
    <property type="entry name" value="Indole-3-GlycerolPSynthase_CS"/>
</dbReference>
<accession>A0ABR0CIY4</accession>
<evidence type="ECO:0000256" key="3">
    <source>
        <dbReference type="ARBA" id="ARBA00012362"/>
    </source>
</evidence>
<evidence type="ECO:0000259" key="10">
    <source>
        <dbReference type="Pfam" id="PF00218"/>
    </source>
</evidence>
<dbReference type="EC" id="4.1.1.48" evidence="3"/>
<evidence type="ECO:0000256" key="8">
    <source>
        <dbReference type="SAM" id="Coils"/>
    </source>
</evidence>
<keyword evidence="7" id="KW-0456">Lyase</keyword>
<dbReference type="InterPro" id="IPR013798">
    <property type="entry name" value="Indole-3-glycerol_P_synth_dom"/>
</dbReference>
<name>A0ABR0CIY4_9LAMI</name>
<dbReference type="Proteomes" id="UP001291926">
    <property type="component" value="Unassembled WGS sequence"/>
</dbReference>
<feature type="domain" description="Indole-3-glycerol phosphate synthase" evidence="10">
    <location>
        <begin position="1361"/>
        <end position="1625"/>
    </location>
</feature>
<sequence length="1632" mass="182448">MDAKSCNTEESSALLMENGSEVKDDRPGIPQLFTSVPALNEAASYLAETTSIFTRCFTNISRPEDFYFSSGEATASTAKRSVSSITSVSSVSESNDTRFDAPVVHGVITKSSDGDCLQNPDVLVQSDNTNQNGISIFQSLVDRVRKTVRGSAEDIGWLQRAADMPPVEEGTERFTEILGDIRHGLHALPNTMVYLLVPGLFSNHGPLYFVNTKTSFLKMGLTCHIAKIHSEASVNKNAKEIKDYIEEIYWGSKKRVLLLGHSKGGVDAAASLSMYWDELKDKVAGLALTQSPYGGSPIASDILREGQLGDYVNIRKLMEILICKVIKGDMQALEDLTYEKRKDFLRKYHLPKELPVVSFHTEASISPAVLATLSRVAHAELPTFSPLSDGQPTTLPVVIPLGAAMAACAQLLQIRYGEKSDGLVTCRDAEVPGSIVVRPKRKLDHAWMVYSSLNDDPLEADASQRKIYDSRVLRGGFLMGSTGEADRKRRHFSSISPTAATAKKHPFVPLSEEKKLDAAVLQFQNQKLVQKLETQKVEISALEGRLCQLKHKQLSYDKTLFVVSNSWEELVDDLESRSNRMMDFVEQGQGFECQIDRNDGDSPPEDVSLSRLLETGATESSSASTTANQPEDDRHIDGEKAKESKNIICSIVASFHDLNDLKDRLYASSLKSLPSNEQSQKVISSDLQNKVKNLRMEVANLHLKHKFQAGELQSHRDIDAKNKADLKSLKGASRCIGLPCPATGELETTIAELEESDRSLAILKSEIFIAKESFSPILNRGSKQVTSDKARDKQRDLQDMESTLKELLGQSTSWLHELKRLHEDRLDILKQLSTSQSNLKNVEGIFSSQAYLLLKDQLAKAKADLIHYQALFEKLQVEKESLFCREEESHMKNELIDVLHRSSAVADSGISELKREIQRYTKERDLIGIKLEEASKEPGRKEIIAEFKALVSSFPEKMGSMQNQLAKYKETAANIYCMRANVHSLTNILDRKVKELGSLSSRTAKQNAEIQKLQALVHDLEVTGTDLKLFLDMYEHVSTNAREVSETKISEIKAWAHVRSLKSCLDEHKLEVQVKVAIEAEAKAQQRLAATEADIAYLRQKLDASKREKARLSDVRKFKHEETEAYLSEIELVLDGVKARQMGDDLLMEKRTLEKVVDQTKTTVGLYDLKAGRIQDQLKSYADHTQRLAESRVHNTAAGEDSNRRLLDVKKSSQQLMDTLEEAQFEVDNDRVYHAQLQIQLEKERFERKRVEEDLETLRRKVQQLKSQVEDCSIVGKLQQELREYKEILKCSVCLDRRKESELEEGSAAVEESEVGIFQDEVVLSQGIKIRRRPPTGPPIHHVGPFEFRLQNEGNTPCNILEEIVWHKDVEVSRLKERNTLVMLNKMLANAPPVRDFIGALKSANSRTGLPSLIAEVKKASPSRGVLREDFDPVEIAIAYEKGGAACLSVLTDEKYFQGSFENLEAIRSSGVQCPLLCKEFVIEAWQIYYARVKGADAILLIASILPDLDIKYMLKICKMLGLAALVEVHDEREMDRVLEIKGIELIGINNRDLATFEIDISNTKKLLEGERGQKILQKGITVVGESGLFTPADIAYVQEAGVKAVLVGESIVKHKDPTVAITQLFGKDIAS</sequence>
<protein>
    <recommendedName>
        <fullName evidence="3">indole-3-glycerol-phosphate synthase</fullName>
        <ecNumber evidence="3">4.1.1.48</ecNumber>
    </recommendedName>
</protein>
<feature type="compositionally biased region" description="Basic and acidic residues" evidence="9">
    <location>
        <begin position="631"/>
        <end position="640"/>
    </location>
</feature>
<keyword evidence="8" id="KW-0175">Coiled coil</keyword>
<evidence type="ECO:0000256" key="9">
    <source>
        <dbReference type="SAM" id="MobiDB-lite"/>
    </source>
</evidence>
<dbReference type="NCBIfam" id="NF001377">
    <property type="entry name" value="PRK00278.2-4"/>
    <property type="match status" value="1"/>
</dbReference>
<feature type="coiled-coil region" evidence="8">
    <location>
        <begin position="1081"/>
        <end position="1108"/>
    </location>
</feature>
<dbReference type="Pfam" id="PF00218">
    <property type="entry name" value="IGPS"/>
    <property type="match status" value="1"/>
</dbReference>
<dbReference type="PANTHER" id="PTHR31934">
    <property type="entry name" value="ALPHA/BETA-HYDROLASES SUPERFAMILY PROTEIN"/>
    <property type="match status" value="1"/>
</dbReference>
<evidence type="ECO:0000256" key="7">
    <source>
        <dbReference type="ARBA" id="ARBA00023239"/>
    </source>
</evidence>
<gene>
    <name evidence="11" type="ORF">RD792_015589</name>
</gene>
<dbReference type="SUPFAM" id="SSF53474">
    <property type="entry name" value="alpha/beta-Hydrolases"/>
    <property type="match status" value="1"/>
</dbReference>
<dbReference type="SUPFAM" id="SSF51366">
    <property type="entry name" value="Ribulose-phoshate binding barrel"/>
    <property type="match status" value="1"/>
</dbReference>
<feature type="coiled-coil region" evidence="8">
    <location>
        <begin position="1234"/>
        <end position="1275"/>
    </location>
</feature>
<dbReference type="InterPro" id="IPR029058">
    <property type="entry name" value="AB_hydrolase_fold"/>
</dbReference>
<proteinExistence type="inferred from homology"/>
<dbReference type="InterPro" id="IPR011060">
    <property type="entry name" value="RibuloseP-bd_barrel"/>
</dbReference>
<dbReference type="CDD" id="cd00331">
    <property type="entry name" value="IGPS"/>
    <property type="match status" value="1"/>
</dbReference>
<evidence type="ECO:0000313" key="12">
    <source>
        <dbReference type="Proteomes" id="UP001291926"/>
    </source>
</evidence>
<dbReference type="HAMAP" id="MF_00134_B">
    <property type="entry name" value="IGPS_B"/>
    <property type="match status" value="1"/>
</dbReference>
<feature type="compositionally biased region" description="Low complexity" evidence="9">
    <location>
        <begin position="615"/>
        <end position="627"/>
    </location>
</feature>
<evidence type="ECO:0000256" key="4">
    <source>
        <dbReference type="ARBA" id="ARBA00022605"/>
    </source>
</evidence>
<dbReference type="NCBIfam" id="NF001372">
    <property type="entry name" value="PRK00278.1-4"/>
    <property type="match status" value="1"/>
</dbReference>
<dbReference type="InterPro" id="IPR013785">
    <property type="entry name" value="Aldolase_TIM"/>
</dbReference>
<dbReference type="PROSITE" id="PS00614">
    <property type="entry name" value="IGPS"/>
    <property type="match status" value="1"/>
</dbReference>
<comment type="catalytic activity">
    <reaction evidence="1">
        <text>1-(2-carboxyphenylamino)-1-deoxy-D-ribulose 5-phosphate + H(+) = (1S,2R)-1-C-(indol-3-yl)glycerol 3-phosphate + CO2 + H2O</text>
        <dbReference type="Rhea" id="RHEA:23476"/>
        <dbReference type="ChEBI" id="CHEBI:15377"/>
        <dbReference type="ChEBI" id="CHEBI:15378"/>
        <dbReference type="ChEBI" id="CHEBI:16526"/>
        <dbReference type="ChEBI" id="CHEBI:58613"/>
        <dbReference type="ChEBI" id="CHEBI:58866"/>
        <dbReference type="EC" id="4.1.1.48"/>
    </reaction>
</comment>
<keyword evidence="5" id="KW-0822">Tryptophan biosynthesis</keyword>
<comment type="pathway">
    <text evidence="2">Amino-acid biosynthesis; L-tryptophan biosynthesis; L-tryptophan from chorismate: step 4/5.</text>
</comment>
<keyword evidence="12" id="KW-1185">Reference proteome</keyword>
<dbReference type="Gene3D" id="3.40.50.1820">
    <property type="entry name" value="alpha/beta hydrolase"/>
    <property type="match status" value="1"/>
</dbReference>
<keyword evidence="4" id="KW-0028">Amino-acid biosynthesis</keyword>
<evidence type="ECO:0000256" key="5">
    <source>
        <dbReference type="ARBA" id="ARBA00022822"/>
    </source>
</evidence>
<evidence type="ECO:0000256" key="2">
    <source>
        <dbReference type="ARBA" id="ARBA00004696"/>
    </source>
</evidence>
<comment type="caution">
    <text evidence="11">The sequence shown here is derived from an EMBL/GenBank/DDBJ whole genome shotgun (WGS) entry which is preliminary data.</text>
</comment>
<evidence type="ECO:0000313" key="11">
    <source>
        <dbReference type="EMBL" id="KAK4476436.1"/>
    </source>
</evidence>